<evidence type="ECO:0008006" key="3">
    <source>
        <dbReference type="Google" id="ProtNLM"/>
    </source>
</evidence>
<dbReference type="VEuPathDB" id="FungiDB:AMAG_10811"/>
<dbReference type="AlphaFoldDB" id="A0A0L0SRH3"/>
<dbReference type="OrthoDB" id="10535498at2759"/>
<dbReference type="EMBL" id="GG745346">
    <property type="protein sequence ID" value="KNE65158.1"/>
    <property type="molecule type" value="Genomic_DNA"/>
</dbReference>
<evidence type="ECO:0000313" key="1">
    <source>
        <dbReference type="EMBL" id="KNE65158.1"/>
    </source>
</evidence>
<reference evidence="1 2" key="1">
    <citation type="submission" date="2009-11" db="EMBL/GenBank/DDBJ databases">
        <title>Annotation of Allomyces macrogynus ATCC 38327.</title>
        <authorList>
            <consortium name="The Broad Institute Genome Sequencing Platform"/>
            <person name="Russ C."/>
            <person name="Cuomo C."/>
            <person name="Burger G."/>
            <person name="Gray M.W."/>
            <person name="Holland P.W.H."/>
            <person name="King N."/>
            <person name="Lang F.B.F."/>
            <person name="Roger A.J."/>
            <person name="Ruiz-Trillo I."/>
            <person name="Young S.K."/>
            <person name="Zeng Q."/>
            <person name="Gargeya S."/>
            <person name="Fitzgerald M."/>
            <person name="Haas B."/>
            <person name="Abouelleil A."/>
            <person name="Alvarado L."/>
            <person name="Arachchi H.M."/>
            <person name="Berlin A."/>
            <person name="Chapman S.B."/>
            <person name="Gearin G."/>
            <person name="Goldberg J."/>
            <person name="Griggs A."/>
            <person name="Gujja S."/>
            <person name="Hansen M."/>
            <person name="Heiman D."/>
            <person name="Howarth C."/>
            <person name="Larimer J."/>
            <person name="Lui A."/>
            <person name="MacDonald P.J.P."/>
            <person name="McCowen C."/>
            <person name="Montmayeur A."/>
            <person name="Murphy C."/>
            <person name="Neiman D."/>
            <person name="Pearson M."/>
            <person name="Priest M."/>
            <person name="Roberts A."/>
            <person name="Saif S."/>
            <person name="Shea T."/>
            <person name="Sisk P."/>
            <person name="Stolte C."/>
            <person name="Sykes S."/>
            <person name="Wortman J."/>
            <person name="Nusbaum C."/>
            <person name="Birren B."/>
        </authorList>
    </citation>
    <scope>NUCLEOTIDE SEQUENCE [LARGE SCALE GENOMIC DNA]</scope>
    <source>
        <strain evidence="1 2">ATCC 38327</strain>
    </source>
</reference>
<name>A0A0L0SRH3_ALLM3</name>
<gene>
    <name evidence="1" type="ORF">AMAG_10811</name>
</gene>
<protein>
    <recommendedName>
        <fullName evidence="3">F-box domain-containing protein</fullName>
    </recommendedName>
</protein>
<evidence type="ECO:0000313" key="2">
    <source>
        <dbReference type="Proteomes" id="UP000054350"/>
    </source>
</evidence>
<organism evidence="1 2">
    <name type="scientific">Allomyces macrogynus (strain ATCC 38327)</name>
    <name type="common">Allomyces javanicus var. macrogynus</name>
    <dbReference type="NCBI Taxonomy" id="578462"/>
    <lineage>
        <taxon>Eukaryota</taxon>
        <taxon>Fungi</taxon>
        <taxon>Fungi incertae sedis</taxon>
        <taxon>Blastocladiomycota</taxon>
        <taxon>Blastocladiomycetes</taxon>
        <taxon>Blastocladiales</taxon>
        <taxon>Blastocladiaceae</taxon>
        <taxon>Allomyces</taxon>
    </lineage>
</organism>
<keyword evidence="2" id="KW-1185">Reference proteome</keyword>
<reference evidence="2" key="2">
    <citation type="submission" date="2009-11" db="EMBL/GenBank/DDBJ databases">
        <title>The Genome Sequence of Allomyces macrogynus strain ATCC 38327.</title>
        <authorList>
            <consortium name="The Broad Institute Genome Sequencing Platform"/>
            <person name="Russ C."/>
            <person name="Cuomo C."/>
            <person name="Shea T."/>
            <person name="Young S.K."/>
            <person name="Zeng Q."/>
            <person name="Koehrsen M."/>
            <person name="Haas B."/>
            <person name="Borodovsky M."/>
            <person name="Guigo R."/>
            <person name="Alvarado L."/>
            <person name="Berlin A."/>
            <person name="Borenstein D."/>
            <person name="Chen Z."/>
            <person name="Engels R."/>
            <person name="Freedman E."/>
            <person name="Gellesch M."/>
            <person name="Goldberg J."/>
            <person name="Griggs A."/>
            <person name="Gujja S."/>
            <person name="Heiman D."/>
            <person name="Hepburn T."/>
            <person name="Howarth C."/>
            <person name="Jen D."/>
            <person name="Larson L."/>
            <person name="Lewis B."/>
            <person name="Mehta T."/>
            <person name="Park D."/>
            <person name="Pearson M."/>
            <person name="Roberts A."/>
            <person name="Saif S."/>
            <person name="Shenoy N."/>
            <person name="Sisk P."/>
            <person name="Stolte C."/>
            <person name="Sykes S."/>
            <person name="Walk T."/>
            <person name="White J."/>
            <person name="Yandava C."/>
            <person name="Burger G."/>
            <person name="Gray M.W."/>
            <person name="Holland P.W.H."/>
            <person name="King N."/>
            <person name="Lang F.B.F."/>
            <person name="Roger A.J."/>
            <person name="Ruiz-Trillo I."/>
            <person name="Lander E."/>
            <person name="Nusbaum C."/>
        </authorList>
    </citation>
    <scope>NUCLEOTIDE SEQUENCE [LARGE SCALE GENOMIC DNA]</scope>
    <source>
        <strain evidence="2">ATCC 38327</strain>
    </source>
</reference>
<sequence length="497" mass="54719">MKPRTMALSGKHSTITCSNKCDSRLNTRACRPRLDTLPSELVFAICAQLPDFQDSSPRVRLPRRANATLPQLARVAPNCFVPAVTTAVRRASWFCQVEPDLDSHFELARWEVKPDQQLEHQRLSGCIAVDVRGPRVVGPDGVAWPQVYLIVDGSLQQGIVPVDVIPFPVAAIRVMTLSSFPWLLDYPIPPCLVKLTIELAWDEPHAERIRLLAAHFPKTLRRLALKLYGIEPAESLVLARTLPPSVQDLDLVGMPLCDKGAGALVHALPTALQHLQIAASEMTQRGFLALIHHLPADQLVSLRLCGTVHSTESLDALAAWLHQTTCLETLQLPSAHNNAPLGAMVPVFAALPGTLRSLSLFGNVGAEAVAVMAPLPHLQVLNVMCVRDGTTIAPLIPHLPMTLREFRIAFVNLSTGELLEGLNAAHARGTRWPKLVKVTLQRVNLTWEQFETIMGALIRMNEKPEQCVEVHVPNESTLPSFPAVQKRWKAEGWNVLV</sequence>
<accession>A0A0L0SRH3</accession>
<dbReference type="Proteomes" id="UP000054350">
    <property type="component" value="Unassembled WGS sequence"/>
</dbReference>
<dbReference type="InterPro" id="IPR032675">
    <property type="entry name" value="LRR_dom_sf"/>
</dbReference>
<proteinExistence type="predicted"/>
<dbReference type="Gene3D" id="3.80.10.10">
    <property type="entry name" value="Ribonuclease Inhibitor"/>
    <property type="match status" value="1"/>
</dbReference>
<dbReference type="SUPFAM" id="SSF52047">
    <property type="entry name" value="RNI-like"/>
    <property type="match status" value="1"/>
</dbReference>